<keyword evidence="2" id="KW-1185">Reference proteome</keyword>
<evidence type="ECO:0000313" key="1">
    <source>
        <dbReference type="EMBL" id="GGX21859.1"/>
    </source>
</evidence>
<reference evidence="2" key="1">
    <citation type="journal article" date="2019" name="Int. J. Syst. Evol. Microbiol.">
        <title>The Global Catalogue of Microorganisms (GCM) 10K type strain sequencing project: providing services to taxonomists for standard genome sequencing and annotation.</title>
        <authorList>
            <consortium name="The Broad Institute Genomics Platform"/>
            <consortium name="The Broad Institute Genome Sequencing Center for Infectious Disease"/>
            <person name="Wu L."/>
            <person name="Ma J."/>
        </authorList>
    </citation>
    <scope>NUCLEOTIDE SEQUENCE [LARGE SCALE GENOMIC DNA]</scope>
    <source>
        <strain evidence="2">JCM 4866</strain>
    </source>
</reference>
<evidence type="ECO:0000313" key="2">
    <source>
        <dbReference type="Proteomes" id="UP000617743"/>
    </source>
</evidence>
<name>A0ABQ2XKB7_9ACTN</name>
<protein>
    <submittedName>
        <fullName evidence="1">Uncharacterized protein</fullName>
    </submittedName>
</protein>
<sequence>MAMSLSVDVFLREPDGRLRILDVPEGRDDSAGFESWRTVVWGSEAVRAAGARFLPVLADDDLEIEAEHVADFLREVALLRDRLDAIAESTRGPRELEEHRRGLVRRLRNLEVAALHARMIEGGVIVW</sequence>
<proteinExistence type="predicted"/>
<dbReference type="Proteomes" id="UP000617743">
    <property type="component" value="Unassembled WGS sequence"/>
</dbReference>
<organism evidence="1 2">
    <name type="scientific">Streptomyces lomondensis</name>
    <dbReference type="NCBI Taxonomy" id="68229"/>
    <lineage>
        <taxon>Bacteria</taxon>
        <taxon>Bacillati</taxon>
        <taxon>Actinomycetota</taxon>
        <taxon>Actinomycetes</taxon>
        <taxon>Kitasatosporales</taxon>
        <taxon>Streptomycetaceae</taxon>
        <taxon>Streptomyces</taxon>
    </lineage>
</organism>
<accession>A0ABQ2XKB7</accession>
<dbReference type="EMBL" id="BMWC01000010">
    <property type="protein sequence ID" value="GGX21859.1"/>
    <property type="molecule type" value="Genomic_DNA"/>
</dbReference>
<comment type="caution">
    <text evidence="1">The sequence shown here is derived from an EMBL/GenBank/DDBJ whole genome shotgun (WGS) entry which is preliminary data.</text>
</comment>
<gene>
    <name evidence="1" type="ORF">GCM10010383_60010</name>
</gene>